<dbReference type="AlphaFoldDB" id="A0A5C3LBK4"/>
<dbReference type="GO" id="GO:0005759">
    <property type="term" value="C:mitochondrial matrix"/>
    <property type="evidence" value="ECO:0007669"/>
    <property type="project" value="TreeGrafter"/>
</dbReference>
<dbReference type="GO" id="GO:0006631">
    <property type="term" value="P:fatty acid metabolic process"/>
    <property type="evidence" value="ECO:0007669"/>
    <property type="project" value="TreeGrafter"/>
</dbReference>
<keyword evidence="3" id="KW-1185">Reference proteome</keyword>
<dbReference type="GO" id="GO:0006974">
    <property type="term" value="P:DNA damage response"/>
    <property type="evidence" value="ECO:0007669"/>
    <property type="project" value="InterPro"/>
</dbReference>
<evidence type="ECO:0000259" key="1">
    <source>
        <dbReference type="Pfam" id="PF13532"/>
    </source>
</evidence>
<sequence length="265" mass="29844">MLPLRSRAHFFLSHLSSNSLHLTPCLAARNLKSCNGLRSYSSHPKISGIPEYLATCFSFWPNFLSLSEQRLLLTAALQRMDSLDSPRAQRKRSKLKPVHSDEIQDIFAPDALYDFAEGHFDGVIHHYREMHLTSWPGLTGLPEIIQRILSLCPSKDVQTHLLHLSSRGDILPHVDNVGASGSWILGVSLGDQRLLRMEAVDDSSRTEPFELLLPSGSVYLQRDHARYKYKHSILRVPGPGGGQQRLSVMLRVRPAFPLHRSVSDQ</sequence>
<dbReference type="Proteomes" id="UP000307440">
    <property type="component" value="Unassembled WGS sequence"/>
</dbReference>
<accession>A0A5C3LBK4</accession>
<evidence type="ECO:0000313" key="2">
    <source>
        <dbReference type="EMBL" id="TFK29803.1"/>
    </source>
</evidence>
<protein>
    <recommendedName>
        <fullName evidence="1">Alpha-ketoglutarate-dependent dioxygenase AlkB-like domain-containing protein</fullName>
    </recommendedName>
</protein>
<dbReference type="PANTHER" id="PTHR21052:SF0">
    <property type="entry name" value="ALPHA-KETOGLUTARATE-DEPENDENT DIOXYGENASE ALKB HOMOLOG 7, MITOCHONDRIAL"/>
    <property type="match status" value="1"/>
</dbReference>
<dbReference type="InterPro" id="IPR037151">
    <property type="entry name" value="AlkB-like_sf"/>
</dbReference>
<dbReference type="STRING" id="230819.A0A5C3LBK4"/>
<dbReference type="InterPro" id="IPR027450">
    <property type="entry name" value="AlkB-like"/>
</dbReference>
<name>A0A5C3LBK4_COPMA</name>
<reference evidence="2 3" key="1">
    <citation type="journal article" date="2019" name="Nat. Ecol. Evol.">
        <title>Megaphylogeny resolves global patterns of mushroom evolution.</title>
        <authorList>
            <person name="Varga T."/>
            <person name="Krizsan K."/>
            <person name="Foldi C."/>
            <person name="Dima B."/>
            <person name="Sanchez-Garcia M."/>
            <person name="Sanchez-Ramirez S."/>
            <person name="Szollosi G.J."/>
            <person name="Szarkandi J.G."/>
            <person name="Papp V."/>
            <person name="Albert L."/>
            <person name="Andreopoulos W."/>
            <person name="Angelini C."/>
            <person name="Antonin V."/>
            <person name="Barry K.W."/>
            <person name="Bougher N.L."/>
            <person name="Buchanan P."/>
            <person name="Buyck B."/>
            <person name="Bense V."/>
            <person name="Catcheside P."/>
            <person name="Chovatia M."/>
            <person name="Cooper J."/>
            <person name="Damon W."/>
            <person name="Desjardin D."/>
            <person name="Finy P."/>
            <person name="Geml J."/>
            <person name="Haridas S."/>
            <person name="Hughes K."/>
            <person name="Justo A."/>
            <person name="Karasinski D."/>
            <person name="Kautmanova I."/>
            <person name="Kiss B."/>
            <person name="Kocsube S."/>
            <person name="Kotiranta H."/>
            <person name="LaButti K.M."/>
            <person name="Lechner B.E."/>
            <person name="Liimatainen K."/>
            <person name="Lipzen A."/>
            <person name="Lukacs Z."/>
            <person name="Mihaltcheva S."/>
            <person name="Morgado L.N."/>
            <person name="Niskanen T."/>
            <person name="Noordeloos M.E."/>
            <person name="Ohm R.A."/>
            <person name="Ortiz-Santana B."/>
            <person name="Ovrebo C."/>
            <person name="Racz N."/>
            <person name="Riley R."/>
            <person name="Savchenko A."/>
            <person name="Shiryaev A."/>
            <person name="Soop K."/>
            <person name="Spirin V."/>
            <person name="Szebenyi C."/>
            <person name="Tomsovsky M."/>
            <person name="Tulloss R.E."/>
            <person name="Uehling J."/>
            <person name="Grigoriev I.V."/>
            <person name="Vagvolgyi C."/>
            <person name="Papp T."/>
            <person name="Martin F.M."/>
            <person name="Miettinen O."/>
            <person name="Hibbett D.S."/>
            <person name="Nagy L.G."/>
        </authorList>
    </citation>
    <scope>NUCLEOTIDE SEQUENCE [LARGE SCALE GENOMIC DNA]</scope>
    <source>
        <strain evidence="2 3">CBS 121175</strain>
    </source>
</reference>
<organism evidence="2 3">
    <name type="scientific">Coprinopsis marcescibilis</name>
    <name type="common">Agaric fungus</name>
    <name type="synonym">Psathyrella marcescibilis</name>
    <dbReference type="NCBI Taxonomy" id="230819"/>
    <lineage>
        <taxon>Eukaryota</taxon>
        <taxon>Fungi</taxon>
        <taxon>Dikarya</taxon>
        <taxon>Basidiomycota</taxon>
        <taxon>Agaricomycotina</taxon>
        <taxon>Agaricomycetes</taxon>
        <taxon>Agaricomycetidae</taxon>
        <taxon>Agaricales</taxon>
        <taxon>Agaricineae</taxon>
        <taxon>Psathyrellaceae</taxon>
        <taxon>Coprinopsis</taxon>
    </lineage>
</organism>
<dbReference type="InterPro" id="IPR032870">
    <property type="entry name" value="ALKBH7-like"/>
</dbReference>
<proteinExistence type="predicted"/>
<dbReference type="OrthoDB" id="28127at2759"/>
<feature type="domain" description="Alpha-ketoglutarate-dependent dioxygenase AlkB-like" evidence="1">
    <location>
        <begin position="61"/>
        <end position="237"/>
    </location>
</feature>
<gene>
    <name evidence="2" type="ORF">FA15DRAFT_724744</name>
</gene>
<dbReference type="SUPFAM" id="SSF51197">
    <property type="entry name" value="Clavaminate synthase-like"/>
    <property type="match status" value="1"/>
</dbReference>
<dbReference type="GO" id="GO:0016706">
    <property type="term" value="F:2-oxoglutarate-dependent dioxygenase activity"/>
    <property type="evidence" value="ECO:0007669"/>
    <property type="project" value="TreeGrafter"/>
</dbReference>
<dbReference type="Gene3D" id="2.60.120.590">
    <property type="entry name" value="Alpha-ketoglutarate-dependent dioxygenase AlkB-like"/>
    <property type="match status" value="1"/>
</dbReference>
<dbReference type="EMBL" id="ML210147">
    <property type="protein sequence ID" value="TFK29803.1"/>
    <property type="molecule type" value="Genomic_DNA"/>
</dbReference>
<dbReference type="PANTHER" id="PTHR21052">
    <property type="entry name" value="SPERMATOGENESIS ASSOCIATED 11-RELATED"/>
    <property type="match status" value="1"/>
</dbReference>
<evidence type="ECO:0000313" key="3">
    <source>
        <dbReference type="Proteomes" id="UP000307440"/>
    </source>
</evidence>
<dbReference type="Pfam" id="PF13532">
    <property type="entry name" value="2OG-FeII_Oxy_2"/>
    <property type="match status" value="1"/>
</dbReference>